<dbReference type="SUPFAM" id="SSF81653">
    <property type="entry name" value="Calcium ATPase, transduction domain A"/>
    <property type="match status" value="1"/>
</dbReference>
<comment type="similarity">
    <text evidence="2 10">Belongs to the cation transport ATPase (P-type) (TC 3.A.3) family. Type IB subfamily.</text>
</comment>
<evidence type="ECO:0000256" key="9">
    <source>
        <dbReference type="ARBA" id="ARBA00023136"/>
    </source>
</evidence>
<dbReference type="NCBIfam" id="TIGR01525">
    <property type="entry name" value="ATPase-IB_hvy"/>
    <property type="match status" value="1"/>
</dbReference>
<comment type="caution">
    <text evidence="10">Lacks conserved residue(s) required for the propagation of feature annotation.</text>
</comment>
<keyword evidence="3 10" id="KW-0812">Transmembrane</keyword>
<reference evidence="12 13" key="1">
    <citation type="submission" date="2018-12" db="EMBL/GenBank/DDBJ databases">
        <title>Genome Sequence of Candidatus Viridilinea halotolerans isolated from saline sulfide-rich spring.</title>
        <authorList>
            <person name="Grouzdev D.S."/>
            <person name="Burganskaya E.I."/>
            <person name="Krutkina M.S."/>
            <person name="Sukhacheva M.V."/>
            <person name="Gorlenko V.M."/>
        </authorList>
    </citation>
    <scope>NUCLEOTIDE SEQUENCE [LARGE SCALE GENOMIC DNA]</scope>
    <source>
        <strain evidence="12">Chok-6</strain>
    </source>
</reference>
<dbReference type="SUPFAM" id="SSF56784">
    <property type="entry name" value="HAD-like"/>
    <property type="match status" value="1"/>
</dbReference>
<dbReference type="GO" id="GO:0055070">
    <property type="term" value="P:copper ion homeostasis"/>
    <property type="evidence" value="ECO:0007669"/>
    <property type="project" value="TreeGrafter"/>
</dbReference>
<dbReference type="PROSITE" id="PS00154">
    <property type="entry name" value="ATPASE_E1_E2"/>
    <property type="match status" value="1"/>
</dbReference>
<evidence type="ECO:0000256" key="6">
    <source>
        <dbReference type="ARBA" id="ARBA00022840"/>
    </source>
</evidence>
<evidence type="ECO:0000256" key="2">
    <source>
        <dbReference type="ARBA" id="ARBA00006024"/>
    </source>
</evidence>
<name>A0A426TVS7_9CHLR</name>
<keyword evidence="6 10" id="KW-0067">ATP-binding</keyword>
<dbReference type="EMBL" id="RSAS01000617">
    <property type="protein sequence ID" value="RRR69547.1"/>
    <property type="molecule type" value="Genomic_DNA"/>
</dbReference>
<comment type="subcellular location">
    <subcellularLocation>
        <location evidence="10">Cell membrane</location>
    </subcellularLocation>
    <subcellularLocation>
        <location evidence="1">Endomembrane system</location>
        <topology evidence="1">Multi-pass membrane protein</topology>
    </subcellularLocation>
</comment>
<dbReference type="PRINTS" id="PR00119">
    <property type="entry name" value="CATATPASE"/>
</dbReference>
<keyword evidence="4 10" id="KW-0479">Metal-binding</keyword>
<dbReference type="PROSITE" id="PS01229">
    <property type="entry name" value="COF_2"/>
    <property type="match status" value="1"/>
</dbReference>
<dbReference type="InterPro" id="IPR059000">
    <property type="entry name" value="ATPase_P-type_domA"/>
</dbReference>
<dbReference type="AlphaFoldDB" id="A0A426TVS7"/>
<feature type="transmembrane region" description="Helical" evidence="10">
    <location>
        <begin position="210"/>
        <end position="236"/>
    </location>
</feature>
<evidence type="ECO:0000256" key="3">
    <source>
        <dbReference type="ARBA" id="ARBA00022692"/>
    </source>
</evidence>
<dbReference type="SFLD" id="SFLDF00027">
    <property type="entry name" value="p-type_atpase"/>
    <property type="match status" value="1"/>
</dbReference>
<keyword evidence="7" id="KW-1278">Translocase</keyword>
<evidence type="ECO:0000256" key="8">
    <source>
        <dbReference type="ARBA" id="ARBA00022989"/>
    </source>
</evidence>
<dbReference type="InterPro" id="IPR044492">
    <property type="entry name" value="P_typ_ATPase_HD_dom"/>
</dbReference>
<dbReference type="InterPro" id="IPR018303">
    <property type="entry name" value="ATPase_P-typ_P_site"/>
</dbReference>
<dbReference type="InterPro" id="IPR036412">
    <property type="entry name" value="HAD-like_sf"/>
</dbReference>
<keyword evidence="5 10" id="KW-0547">Nucleotide-binding</keyword>
<dbReference type="GO" id="GO:0005507">
    <property type="term" value="F:copper ion binding"/>
    <property type="evidence" value="ECO:0007669"/>
    <property type="project" value="TreeGrafter"/>
</dbReference>
<dbReference type="SFLD" id="SFLDS00003">
    <property type="entry name" value="Haloacid_Dehalogenase"/>
    <property type="match status" value="1"/>
</dbReference>
<evidence type="ECO:0000256" key="1">
    <source>
        <dbReference type="ARBA" id="ARBA00004127"/>
    </source>
</evidence>
<comment type="caution">
    <text evidence="12">The sequence shown here is derived from an EMBL/GenBank/DDBJ whole genome shotgun (WGS) entry which is preliminary data.</text>
</comment>
<keyword evidence="8 10" id="KW-1133">Transmembrane helix</keyword>
<dbReference type="Proteomes" id="UP000280307">
    <property type="component" value="Unassembled WGS sequence"/>
</dbReference>
<dbReference type="Pfam" id="PF00702">
    <property type="entry name" value="Hydrolase"/>
    <property type="match status" value="1"/>
</dbReference>
<dbReference type="GO" id="GO:0012505">
    <property type="term" value="C:endomembrane system"/>
    <property type="evidence" value="ECO:0007669"/>
    <property type="project" value="UniProtKB-SubCell"/>
</dbReference>
<organism evidence="12 13">
    <name type="scientific">Candidatus Viridilinea halotolerans</name>
    <dbReference type="NCBI Taxonomy" id="2491704"/>
    <lineage>
        <taxon>Bacteria</taxon>
        <taxon>Bacillati</taxon>
        <taxon>Chloroflexota</taxon>
        <taxon>Chloroflexia</taxon>
        <taxon>Chloroflexales</taxon>
        <taxon>Chloroflexineae</taxon>
        <taxon>Oscillochloridaceae</taxon>
        <taxon>Candidatus Viridilinea</taxon>
    </lineage>
</organism>
<evidence type="ECO:0000256" key="5">
    <source>
        <dbReference type="ARBA" id="ARBA00022741"/>
    </source>
</evidence>
<protein>
    <submittedName>
        <fullName evidence="12">Heavy metal translocating P-type ATPase</fullName>
    </submittedName>
</protein>
<feature type="domain" description="P-type ATPase A" evidence="11">
    <location>
        <begin position="256"/>
        <end position="354"/>
    </location>
</feature>
<dbReference type="PANTHER" id="PTHR43520:SF8">
    <property type="entry name" value="P-TYPE CU(+) TRANSPORTER"/>
    <property type="match status" value="1"/>
</dbReference>
<evidence type="ECO:0000256" key="7">
    <source>
        <dbReference type="ARBA" id="ARBA00022967"/>
    </source>
</evidence>
<gene>
    <name evidence="12" type="ORF">EI684_15330</name>
</gene>
<dbReference type="Gene3D" id="3.40.50.1000">
    <property type="entry name" value="HAD superfamily/HAD-like"/>
    <property type="match status" value="1"/>
</dbReference>
<dbReference type="GO" id="GO:0016887">
    <property type="term" value="F:ATP hydrolysis activity"/>
    <property type="evidence" value="ECO:0007669"/>
    <property type="project" value="InterPro"/>
</dbReference>
<evidence type="ECO:0000256" key="4">
    <source>
        <dbReference type="ARBA" id="ARBA00022723"/>
    </source>
</evidence>
<proteinExistence type="inferred from homology"/>
<dbReference type="InterPro" id="IPR023299">
    <property type="entry name" value="ATPase_P-typ_cyto_dom_N"/>
</dbReference>
<dbReference type="GO" id="GO:0043682">
    <property type="term" value="F:P-type divalent copper transporter activity"/>
    <property type="evidence" value="ECO:0007669"/>
    <property type="project" value="TreeGrafter"/>
</dbReference>
<dbReference type="GO" id="GO:0005886">
    <property type="term" value="C:plasma membrane"/>
    <property type="evidence" value="ECO:0007669"/>
    <property type="project" value="UniProtKB-SubCell"/>
</dbReference>
<keyword evidence="9 10" id="KW-0472">Membrane</keyword>
<dbReference type="PANTHER" id="PTHR43520">
    <property type="entry name" value="ATP7, ISOFORM B"/>
    <property type="match status" value="1"/>
</dbReference>
<dbReference type="Gene3D" id="2.70.150.10">
    <property type="entry name" value="Calcium-transporting ATPase, cytoplasmic transduction domain A"/>
    <property type="match status" value="1"/>
</dbReference>
<evidence type="ECO:0000313" key="12">
    <source>
        <dbReference type="EMBL" id="RRR69547.1"/>
    </source>
</evidence>
<dbReference type="SFLD" id="SFLDG00002">
    <property type="entry name" value="C1.7:_P-type_atpase_like"/>
    <property type="match status" value="1"/>
</dbReference>
<evidence type="ECO:0000259" key="11">
    <source>
        <dbReference type="Pfam" id="PF00122"/>
    </source>
</evidence>
<keyword evidence="10" id="KW-1003">Cell membrane</keyword>
<accession>A0A426TVS7</accession>
<dbReference type="Pfam" id="PF00122">
    <property type="entry name" value="E1-E2_ATPase"/>
    <property type="match status" value="1"/>
</dbReference>
<evidence type="ECO:0000313" key="13">
    <source>
        <dbReference type="Proteomes" id="UP000280307"/>
    </source>
</evidence>
<sequence length="770" mass="82347">MPLHTTLATLSRRTQRMLREVRQSVAALPTLYAESVEVLDSVGAEVRHWLRQQRTDGLALVVLPPQHVPTSAPLFGATRRMRRYMQRWGRVAYWRLWAQRHTLKMSSLAYHQWMHDNIDPLFGRERYHQLRALSGGRAENLSPVQRRANITLGWGSTAAGLSIGAVVVGIPIGPVSLAFGAAILLLLPSFQIIYKKAFAERRLSYAHVGLLYYIGVFATGNLVGAACGILFASLAYKVAALSEASFQQQMVSVFEQQPHTVWRVIDGVELETPFSEVQCGDILAFQAGQHLPVDGVVVAGAAAIDQHMLTGEAQLVDVGVGDPVLAATLLVRGRILVEVREAGAATTANQIGLLLSRSAQHRLSLEEKALKIADEALVPTLVGSSLALLLHGPISAVALIGCNYTINMAWATPVLMLKYLNQSMHMGVLVKEGDALECLAKVDTVIFDKTGTLTLEQPHVVALHPVEGEDAARVLRLAAAAEHRQTHPLAKAILAAAAEAQEVLLPVEEASYEVGYGLKVRLAGPHEAGTLVHVGSLRFMEQQALAIPPELAPLHDAAHERGAALVWVAANHAIIGALELAATVRPEAHMVIAALQQRGIECVIISGDQEAPTRHLAASLGISRFVANTLPNHKAEHVAALKAAGRTVCFVGDGINDAIALKEADVSVSLAGATTAAIDTAQVVLLDADLRQLLLLFDLVERMHGEIQQNFTANIAWSLFATGGVFLFQGGFAMTQLLYSASVASTIGLISGGGAGAATPPSHRQPSGDV</sequence>
<dbReference type="InterPro" id="IPR027256">
    <property type="entry name" value="P-typ_ATPase_IB"/>
</dbReference>
<evidence type="ECO:0000256" key="10">
    <source>
        <dbReference type="RuleBase" id="RU362081"/>
    </source>
</evidence>
<dbReference type="InterPro" id="IPR023214">
    <property type="entry name" value="HAD_sf"/>
</dbReference>
<dbReference type="Gene3D" id="3.40.1110.10">
    <property type="entry name" value="Calcium-transporting ATPase, cytoplasmic domain N"/>
    <property type="match status" value="1"/>
</dbReference>
<dbReference type="InterPro" id="IPR001757">
    <property type="entry name" value="P_typ_ATPase"/>
</dbReference>
<dbReference type="InterPro" id="IPR008250">
    <property type="entry name" value="ATPase_P-typ_transduc_dom_A_sf"/>
</dbReference>
<dbReference type="GO" id="GO:0005524">
    <property type="term" value="F:ATP binding"/>
    <property type="evidence" value="ECO:0007669"/>
    <property type="project" value="UniProtKB-UniRule"/>
</dbReference>
<dbReference type="NCBIfam" id="TIGR01494">
    <property type="entry name" value="ATPase_P-type"/>
    <property type="match status" value="1"/>
</dbReference>